<feature type="transmembrane region" description="Helical" evidence="13">
    <location>
        <begin position="53"/>
        <end position="73"/>
    </location>
</feature>
<dbReference type="PANTHER" id="PTHR31462:SF5">
    <property type="entry name" value="ENDOSOMAL_LYSOSOMAL PROTON CHANNEL TMEM175"/>
    <property type="match status" value="1"/>
</dbReference>
<organism evidence="14 15">
    <name type="scientific">Luteibacter pinisoli</name>
    <dbReference type="NCBI Taxonomy" id="2589080"/>
    <lineage>
        <taxon>Bacteria</taxon>
        <taxon>Pseudomonadati</taxon>
        <taxon>Pseudomonadota</taxon>
        <taxon>Gammaproteobacteria</taxon>
        <taxon>Lysobacterales</taxon>
        <taxon>Rhodanobacteraceae</taxon>
        <taxon>Luteibacter</taxon>
    </lineage>
</organism>
<evidence type="ECO:0000256" key="2">
    <source>
        <dbReference type="ARBA" id="ARBA00006920"/>
    </source>
</evidence>
<keyword evidence="6" id="KW-0631">Potassium channel</keyword>
<sequence length="210" mass="23566">MSHGQGQEQQLERLTFFSDAVFAIAITLLVIEIHVPEPEGHGDGVWLQALADLLPHFLGFVLSFVVVGALWAAHHRAFGLLQRFDPSLIWRNLALLMSVAFMPFSSALMSTHPTDRVPEMFYALNLLVSGLLQRRLFRTALRPPYVREDVPAEDITVMNRRTLALPLMATISFILAIWVPGPSNFPLVLMPLVVTWFARGSIRRRSTVAP</sequence>
<reference evidence="14 15" key="1">
    <citation type="submission" date="2019-06" db="EMBL/GenBank/DDBJ databases">
        <title>A complete genome sequence for Luteibacter pinisoli MAH-14.</title>
        <authorList>
            <person name="Baltrus D.A."/>
        </authorList>
    </citation>
    <scope>NUCLEOTIDE SEQUENCE [LARGE SCALE GENOMIC DNA]</scope>
    <source>
        <strain evidence="14 15">MAH-14</strain>
    </source>
</reference>
<feature type="transmembrane region" description="Helical" evidence="13">
    <location>
        <begin position="185"/>
        <end position="202"/>
    </location>
</feature>
<keyword evidence="11" id="KW-0407">Ion channel</keyword>
<comment type="catalytic activity">
    <reaction evidence="12">
        <text>K(+)(in) = K(+)(out)</text>
        <dbReference type="Rhea" id="RHEA:29463"/>
        <dbReference type="ChEBI" id="CHEBI:29103"/>
    </reaction>
</comment>
<dbReference type="GO" id="GO:0005267">
    <property type="term" value="F:potassium channel activity"/>
    <property type="evidence" value="ECO:0007669"/>
    <property type="project" value="UniProtKB-KW"/>
</dbReference>
<evidence type="ECO:0000256" key="4">
    <source>
        <dbReference type="ARBA" id="ARBA00022538"/>
    </source>
</evidence>
<evidence type="ECO:0000256" key="5">
    <source>
        <dbReference type="ARBA" id="ARBA00022692"/>
    </source>
</evidence>
<evidence type="ECO:0000313" key="15">
    <source>
        <dbReference type="Proteomes" id="UP000316093"/>
    </source>
</evidence>
<evidence type="ECO:0000256" key="10">
    <source>
        <dbReference type="ARBA" id="ARBA00023136"/>
    </source>
</evidence>
<keyword evidence="4" id="KW-0633">Potassium transport</keyword>
<keyword evidence="5 13" id="KW-0812">Transmembrane</keyword>
<evidence type="ECO:0000256" key="6">
    <source>
        <dbReference type="ARBA" id="ARBA00022826"/>
    </source>
</evidence>
<dbReference type="KEGG" id="lpy:FIV34_00995"/>
<keyword evidence="10 13" id="KW-0472">Membrane</keyword>
<accession>A0A4Y5YZQ9</accession>
<evidence type="ECO:0000256" key="9">
    <source>
        <dbReference type="ARBA" id="ARBA00023065"/>
    </source>
</evidence>
<feature type="transmembrane region" description="Helical" evidence="13">
    <location>
        <begin position="14"/>
        <end position="33"/>
    </location>
</feature>
<evidence type="ECO:0000256" key="3">
    <source>
        <dbReference type="ARBA" id="ARBA00022448"/>
    </source>
</evidence>
<comment type="similarity">
    <text evidence="2">Belongs to the TMEM175 family.</text>
</comment>
<dbReference type="Pfam" id="PF06736">
    <property type="entry name" value="TMEM175"/>
    <property type="match status" value="1"/>
</dbReference>
<dbReference type="InterPro" id="IPR010617">
    <property type="entry name" value="TMEM175-like"/>
</dbReference>
<feature type="transmembrane region" description="Helical" evidence="13">
    <location>
        <begin position="93"/>
        <end position="114"/>
    </location>
</feature>
<dbReference type="Proteomes" id="UP000316093">
    <property type="component" value="Chromosome"/>
</dbReference>
<protein>
    <submittedName>
        <fullName evidence="14">DUF1211 domain-containing protein</fullName>
    </submittedName>
</protein>
<keyword evidence="3" id="KW-0813">Transport</keyword>
<dbReference type="OrthoDB" id="7626281at2"/>
<evidence type="ECO:0000256" key="11">
    <source>
        <dbReference type="ARBA" id="ARBA00023303"/>
    </source>
</evidence>
<evidence type="ECO:0000256" key="1">
    <source>
        <dbReference type="ARBA" id="ARBA00004141"/>
    </source>
</evidence>
<evidence type="ECO:0000256" key="8">
    <source>
        <dbReference type="ARBA" id="ARBA00022989"/>
    </source>
</evidence>
<keyword evidence="9" id="KW-0406">Ion transport</keyword>
<gene>
    <name evidence="14" type="ORF">FIV34_00995</name>
</gene>
<dbReference type="RefSeq" id="WP_139978801.1">
    <property type="nucleotide sequence ID" value="NZ_CP041046.1"/>
</dbReference>
<dbReference type="GO" id="GO:0016020">
    <property type="term" value="C:membrane"/>
    <property type="evidence" value="ECO:0007669"/>
    <property type="project" value="UniProtKB-SubCell"/>
</dbReference>
<keyword evidence="15" id="KW-1185">Reference proteome</keyword>
<dbReference type="EMBL" id="CP041046">
    <property type="protein sequence ID" value="QDE37879.1"/>
    <property type="molecule type" value="Genomic_DNA"/>
</dbReference>
<evidence type="ECO:0000256" key="12">
    <source>
        <dbReference type="ARBA" id="ARBA00034430"/>
    </source>
</evidence>
<proteinExistence type="inferred from homology"/>
<keyword evidence="7" id="KW-0630">Potassium</keyword>
<evidence type="ECO:0000313" key="14">
    <source>
        <dbReference type="EMBL" id="QDE37879.1"/>
    </source>
</evidence>
<evidence type="ECO:0000256" key="13">
    <source>
        <dbReference type="SAM" id="Phobius"/>
    </source>
</evidence>
<comment type="subcellular location">
    <subcellularLocation>
        <location evidence="1">Membrane</location>
        <topology evidence="1">Multi-pass membrane protein</topology>
    </subcellularLocation>
</comment>
<keyword evidence="8 13" id="KW-1133">Transmembrane helix</keyword>
<dbReference type="PANTHER" id="PTHR31462">
    <property type="entry name" value="ENDOSOMAL/LYSOSOMAL POTASSIUM CHANNEL TMEM175"/>
    <property type="match status" value="1"/>
</dbReference>
<dbReference type="GO" id="GO:0015252">
    <property type="term" value="F:proton channel activity"/>
    <property type="evidence" value="ECO:0007669"/>
    <property type="project" value="InterPro"/>
</dbReference>
<name>A0A4Y5YZQ9_9GAMM</name>
<dbReference type="AlphaFoldDB" id="A0A4Y5YZQ9"/>
<evidence type="ECO:0000256" key="7">
    <source>
        <dbReference type="ARBA" id="ARBA00022958"/>
    </source>
</evidence>